<evidence type="ECO:0000313" key="3">
    <source>
        <dbReference type="Proteomes" id="UP000218377"/>
    </source>
</evidence>
<organism evidence="2 3">
    <name type="scientific">Brevibacterium aurantiacum</name>
    <dbReference type="NCBI Taxonomy" id="273384"/>
    <lineage>
        <taxon>Bacteria</taxon>
        <taxon>Bacillati</taxon>
        <taxon>Actinomycetota</taxon>
        <taxon>Actinomycetes</taxon>
        <taxon>Micrococcales</taxon>
        <taxon>Brevibacteriaceae</taxon>
        <taxon>Brevibacterium</taxon>
    </lineage>
</organism>
<feature type="transmembrane region" description="Helical" evidence="1">
    <location>
        <begin position="87"/>
        <end position="111"/>
    </location>
</feature>
<keyword evidence="1" id="KW-1133">Transmembrane helix</keyword>
<evidence type="ECO:0000313" key="2">
    <source>
        <dbReference type="EMBL" id="PCC16855.1"/>
    </source>
</evidence>
<protein>
    <submittedName>
        <fullName evidence="2">Uncharacterized protein</fullName>
    </submittedName>
</protein>
<feature type="transmembrane region" description="Helical" evidence="1">
    <location>
        <begin position="28"/>
        <end position="49"/>
    </location>
</feature>
<dbReference type="Proteomes" id="UP000218377">
    <property type="component" value="Unassembled WGS sequence"/>
</dbReference>
<keyword evidence="1" id="KW-0472">Membrane</keyword>
<keyword evidence="1" id="KW-0812">Transmembrane</keyword>
<evidence type="ECO:0000256" key="1">
    <source>
        <dbReference type="SAM" id="Phobius"/>
    </source>
</evidence>
<name>A0A2A3WZ08_BREAU</name>
<dbReference type="EMBL" id="NRGX01000001">
    <property type="protein sequence ID" value="PCC16855.1"/>
    <property type="molecule type" value="Genomic_DNA"/>
</dbReference>
<dbReference type="AlphaFoldDB" id="A0A2A3WZ08"/>
<reference evidence="2 3" key="1">
    <citation type="journal article" date="2017" name="Elife">
        <title>Extensive horizontal gene transfer in cheese-associated bacteria.</title>
        <authorList>
            <person name="Bonham K.S."/>
            <person name="Wolfe B.E."/>
            <person name="Dutton R.J."/>
        </authorList>
    </citation>
    <scope>NUCLEOTIDE SEQUENCE [LARGE SCALE GENOMIC DNA]</scope>
    <source>
        <strain evidence="2 3">JB5</strain>
    </source>
</reference>
<feature type="transmembrane region" description="Helical" evidence="1">
    <location>
        <begin position="61"/>
        <end position="81"/>
    </location>
</feature>
<proteinExistence type="predicted"/>
<accession>A0A2A3WZ08</accession>
<comment type="caution">
    <text evidence="2">The sequence shown here is derived from an EMBL/GenBank/DDBJ whole genome shotgun (WGS) entry which is preliminary data.</text>
</comment>
<sequence length="165" mass="19121">MFWMGITGVTFLLLGVFPQAEFSAMAAPIFIAGAVVALCFFVGLVWKPWSDVQSWLDRVELLMRWQVASGVVITFTIAFQVREELRLAFSLFGMYLIMSGVLAVMLSLIAVRLRALYCERERLAEATQRQQELDEVKRLISLHRRPRILWPWHRQKHRGTENHSQ</sequence>
<gene>
    <name evidence="2" type="ORF">CIK79_00175</name>
</gene>